<name>A0A2M6WX66_9BACT</name>
<protein>
    <submittedName>
        <fullName evidence="2">Uncharacterized protein</fullName>
    </submittedName>
</protein>
<evidence type="ECO:0000256" key="1">
    <source>
        <dbReference type="SAM" id="Phobius"/>
    </source>
</evidence>
<keyword evidence="1" id="KW-1133">Transmembrane helix</keyword>
<evidence type="ECO:0000313" key="3">
    <source>
        <dbReference type="Proteomes" id="UP000228596"/>
    </source>
</evidence>
<organism evidence="2 3">
    <name type="scientific">Candidatus Berkelbacteria bacterium CG10_big_fil_rev_8_21_14_0_10_41_12</name>
    <dbReference type="NCBI Taxonomy" id="1974513"/>
    <lineage>
        <taxon>Bacteria</taxon>
        <taxon>Candidatus Berkelbacteria</taxon>
    </lineage>
</organism>
<evidence type="ECO:0000313" key="2">
    <source>
        <dbReference type="EMBL" id="PIT97341.1"/>
    </source>
</evidence>
<accession>A0A2M6WX66</accession>
<keyword evidence="1" id="KW-0812">Transmembrane</keyword>
<sequence length="172" mass="20410">MKTFSKKKFILILIILFIVFAGVFIYQWWQTKKELTEENINWKTYRNEEWEFEFRYPENWSFHEDTFYSPFSKFNLAGAPIGERYQIDPPLLINIVTLDFADSYVINMKNLGATTSDLIVGGIRGTKYEYIFESIPQVDINLSLGEYLMILGTKKQYEDIFNQILATFKFLE</sequence>
<reference evidence="3" key="1">
    <citation type="submission" date="2017-09" db="EMBL/GenBank/DDBJ databases">
        <title>Depth-based differentiation of microbial function through sediment-hosted aquifers and enrichment of novel symbionts in the deep terrestrial subsurface.</title>
        <authorList>
            <person name="Probst A.J."/>
            <person name="Ladd B."/>
            <person name="Jarett J.K."/>
            <person name="Geller-Mcgrath D.E."/>
            <person name="Sieber C.M.K."/>
            <person name="Emerson J.B."/>
            <person name="Anantharaman K."/>
            <person name="Thomas B.C."/>
            <person name="Malmstrom R."/>
            <person name="Stieglmeier M."/>
            <person name="Klingl A."/>
            <person name="Woyke T."/>
            <person name="Ryan C.M."/>
            <person name="Banfield J.F."/>
        </authorList>
    </citation>
    <scope>NUCLEOTIDE SEQUENCE [LARGE SCALE GENOMIC DNA]</scope>
</reference>
<dbReference type="Proteomes" id="UP000228596">
    <property type="component" value="Unassembled WGS sequence"/>
</dbReference>
<dbReference type="AlphaFoldDB" id="A0A2M6WX66"/>
<proteinExistence type="predicted"/>
<gene>
    <name evidence="2" type="ORF">COT77_01995</name>
</gene>
<comment type="caution">
    <text evidence="2">The sequence shown here is derived from an EMBL/GenBank/DDBJ whole genome shotgun (WGS) entry which is preliminary data.</text>
</comment>
<dbReference type="EMBL" id="PEZV01000018">
    <property type="protein sequence ID" value="PIT97341.1"/>
    <property type="molecule type" value="Genomic_DNA"/>
</dbReference>
<keyword evidence="1" id="KW-0472">Membrane</keyword>
<feature type="transmembrane region" description="Helical" evidence="1">
    <location>
        <begin position="9"/>
        <end position="29"/>
    </location>
</feature>